<gene>
    <name evidence="2" type="ORF">DO97_00970</name>
    <name evidence="3" type="ORF">DO97_19675</name>
</gene>
<keyword evidence="4" id="KW-1185">Reference proteome</keyword>
<sequence>MADNMATEKIRTSIYLKEDLKKELERLAKVERRSLNNLIEILVEDAIEEAKKEGKLTHASK</sequence>
<dbReference type="Proteomes" id="UP000030170">
    <property type="component" value="Unassembled WGS sequence"/>
</dbReference>
<reference evidence="3 4" key="1">
    <citation type="journal article" date="2014" name="Mol. Ecol.">
        <title>Evolution of Synechococcus.</title>
        <authorList>
            <person name="Dvorak P."/>
            <person name="Casamatta D."/>
            <person name="Hasler P."/>
            <person name="Poulickova A."/>
            <person name="Ondrej V."/>
            <person name="Sanges R."/>
        </authorList>
    </citation>
    <scope>NUCLEOTIDE SEQUENCE [LARGE SCALE GENOMIC DNA]</scope>
    <source>
        <strain evidence="3 4">CAUP A 1101</strain>
    </source>
</reference>
<name>A0A098TFV3_9CYAN</name>
<dbReference type="Pfam" id="PF07878">
    <property type="entry name" value="RHH_5"/>
    <property type="match status" value="1"/>
</dbReference>
<dbReference type="AlphaFoldDB" id="A0A098TFV3"/>
<dbReference type="InterPro" id="IPR010985">
    <property type="entry name" value="Ribbon_hlx_hlx"/>
</dbReference>
<accession>A0A098TFV3</accession>
<evidence type="ECO:0000313" key="4">
    <source>
        <dbReference type="Proteomes" id="UP000030170"/>
    </source>
</evidence>
<protein>
    <recommendedName>
        <fullName evidence="1">CopG-like ribbon-helix-helix domain-containing protein</fullName>
    </recommendedName>
</protein>
<dbReference type="EMBL" id="JJML01000077">
    <property type="protein sequence ID" value="KGF71430.1"/>
    <property type="molecule type" value="Genomic_DNA"/>
</dbReference>
<dbReference type="RefSeq" id="WP_036536079.1">
    <property type="nucleotide sequence ID" value="NZ_JJML01000056.1"/>
</dbReference>
<evidence type="ECO:0000313" key="3">
    <source>
        <dbReference type="EMBL" id="KGF71430.1"/>
    </source>
</evidence>
<evidence type="ECO:0000259" key="1">
    <source>
        <dbReference type="Pfam" id="PF07878"/>
    </source>
</evidence>
<dbReference type="InterPro" id="IPR012869">
    <property type="entry name" value="RHH_5"/>
</dbReference>
<organism evidence="3 4">
    <name type="scientific">Neosynechococcus sphagnicola sy1</name>
    <dbReference type="NCBI Taxonomy" id="1497020"/>
    <lineage>
        <taxon>Bacteria</taxon>
        <taxon>Bacillati</taxon>
        <taxon>Cyanobacteriota</taxon>
        <taxon>Cyanophyceae</taxon>
        <taxon>Neosynechococcales</taxon>
        <taxon>Neosynechococcaceae</taxon>
        <taxon>Neosynechococcus</taxon>
    </lineage>
</organism>
<proteinExistence type="predicted"/>
<dbReference type="GO" id="GO:0006355">
    <property type="term" value="P:regulation of DNA-templated transcription"/>
    <property type="evidence" value="ECO:0007669"/>
    <property type="project" value="InterPro"/>
</dbReference>
<feature type="domain" description="CopG-like ribbon-helix-helix" evidence="1">
    <location>
        <begin position="11"/>
        <end position="51"/>
    </location>
</feature>
<dbReference type="EMBL" id="JJML01000095">
    <property type="protein sequence ID" value="KGF71349.1"/>
    <property type="molecule type" value="Genomic_DNA"/>
</dbReference>
<comment type="caution">
    <text evidence="3">The sequence shown here is derived from an EMBL/GenBank/DDBJ whole genome shotgun (WGS) entry which is preliminary data.</text>
</comment>
<evidence type="ECO:0000313" key="2">
    <source>
        <dbReference type="EMBL" id="KGF71349.1"/>
    </source>
</evidence>
<dbReference type="SUPFAM" id="SSF47598">
    <property type="entry name" value="Ribbon-helix-helix"/>
    <property type="match status" value="1"/>
</dbReference>